<accession>A0A0E9TC80</accession>
<reference evidence="1" key="1">
    <citation type="submission" date="2014-11" db="EMBL/GenBank/DDBJ databases">
        <authorList>
            <person name="Amaro Gonzalez C."/>
        </authorList>
    </citation>
    <scope>NUCLEOTIDE SEQUENCE</scope>
</reference>
<reference evidence="1" key="2">
    <citation type="journal article" date="2015" name="Fish Shellfish Immunol.">
        <title>Early steps in the European eel (Anguilla anguilla)-Vibrio vulnificus interaction in the gills: Role of the RtxA13 toxin.</title>
        <authorList>
            <person name="Callol A."/>
            <person name="Pajuelo D."/>
            <person name="Ebbesson L."/>
            <person name="Teles M."/>
            <person name="MacKenzie S."/>
            <person name="Amaro C."/>
        </authorList>
    </citation>
    <scope>NUCLEOTIDE SEQUENCE</scope>
</reference>
<dbReference type="EMBL" id="GBXM01057530">
    <property type="protein sequence ID" value="JAH51047.1"/>
    <property type="molecule type" value="Transcribed_RNA"/>
</dbReference>
<evidence type="ECO:0000313" key="1">
    <source>
        <dbReference type="EMBL" id="JAH51047.1"/>
    </source>
</evidence>
<organism evidence="1">
    <name type="scientific">Anguilla anguilla</name>
    <name type="common">European freshwater eel</name>
    <name type="synonym">Muraena anguilla</name>
    <dbReference type="NCBI Taxonomy" id="7936"/>
    <lineage>
        <taxon>Eukaryota</taxon>
        <taxon>Metazoa</taxon>
        <taxon>Chordata</taxon>
        <taxon>Craniata</taxon>
        <taxon>Vertebrata</taxon>
        <taxon>Euteleostomi</taxon>
        <taxon>Actinopterygii</taxon>
        <taxon>Neopterygii</taxon>
        <taxon>Teleostei</taxon>
        <taxon>Anguilliformes</taxon>
        <taxon>Anguillidae</taxon>
        <taxon>Anguilla</taxon>
    </lineage>
</organism>
<sequence>MYNVTTVAISGLRMCNSDLYHLSM</sequence>
<name>A0A0E9TC80_ANGAN</name>
<proteinExistence type="predicted"/>
<dbReference type="AlphaFoldDB" id="A0A0E9TC80"/>
<protein>
    <submittedName>
        <fullName evidence="1">Uncharacterized protein</fullName>
    </submittedName>
</protein>